<evidence type="ECO:0000256" key="14">
    <source>
        <dbReference type="SAM" id="Phobius"/>
    </source>
</evidence>
<feature type="transmembrane region" description="Helical" evidence="14">
    <location>
        <begin position="627"/>
        <end position="660"/>
    </location>
</feature>
<dbReference type="AlphaFoldDB" id="A0A484GXQ3"/>
<protein>
    <recommendedName>
        <fullName evidence="19">LRRCT domain-containing protein</fullName>
    </recommendedName>
</protein>
<evidence type="ECO:0000256" key="5">
    <source>
        <dbReference type="ARBA" id="ARBA00022692"/>
    </source>
</evidence>
<evidence type="ECO:0000259" key="15">
    <source>
        <dbReference type="SMART" id="SM00013"/>
    </source>
</evidence>
<keyword evidence="12" id="KW-0407">Ion channel</keyword>
<reference evidence="17 18" key="1">
    <citation type="journal article" date="2018" name="Genomics">
        <title>Molecular footprints of inshore aquatic adaptation in Indo-Pacific humpback dolphin (Sousa chinensis).</title>
        <authorList>
            <person name="Ming Y."/>
            <person name="Jian J."/>
            <person name="Yu F."/>
            <person name="Yu X."/>
            <person name="Wang J."/>
            <person name="Liu W."/>
        </authorList>
    </citation>
    <scope>NUCLEOTIDE SEQUENCE [LARGE SCALE GENOMIC DNA]</scope>
    <source>
        <strain evidence="17">MY-2018</strain>
        <tissue evidence="17">Skin</tissue>
    </source>
</reference>
<evidence type="ECO:0000256" key="8">
    <source>
        <dbReference type="ARBA" id="ARBA00022989"/>
    </source>
</evidence>
<evidence type="ECO:0000256" key="11">
    <source>
        <dbReference type="ARBA" id="ARBA00023157"/>
    </source>
</evidence>
<keyword evidence="5 14" id="KW-0812">Transmembrane</keyword>
<dbReference type="GO" id="GO:0071805">
    <property type="term" value="P:potassium ion transmembrane transport"/>
    <property type="evidence" value="ECO:0007669"/>
    <property type="project" value="UniProtKB-ARBA"/>
</dbReference>
<name>A0A484GXQ3_SOUCH</name>
<dbReference type="Proteomes" id="UP000295264">
    <property type="component" value="Unassembled WGS sequence"/>
</dbReference>
<keyword evidence="7" id="KW-0677">Repeat</keyword>
<feature type="domain" description="LRRCT" evidence="16">
    <location>
        <begin position="518"/>
        <end position="571"/>
    </location>
</feature>
<evidence type="ECO:0000256" key="10">
    <source>
        <dbReference type="ARBA" id="ARBA00023136"/>
    </source>
</evidence>
<keyword evidence="3" id="KW-1003">Cell membrane</keyword>
<gene>
    <name evidence="17" type="ORF">DBR06_SOUSAS23610019</name>
</gene>
<keyword evidence="18" id="KW-1185">Reference proteome</keyword>
<evidence type="ECO:0000313" key="18">
    <source>
        <dbReference type="Proteomes" id="UP000295264"/>
    </source>
</evidence>
<dbReference type="Pfam" id="PF13855">
    <property type="entry name" value="LRR_8"/>
    <property type="match status" value="2"/>
</dbReference>
<dbReference type="InterPro" id="IPR000483">
    <property type="entry name" value="Cys-rich_flank_reg_C"/>
</dbReference>
<evidence type="ECO:0000256" key="6">
    <source>
        <dbReference type="ARBA" id="ARBA00022729"/>
    </source>
</evidence>
<evidence type="ECO:0000256" key="4">
    <source>
        <dbReference type="ARBA" id="ARBA00022614"/>
    </source>
</evidence>
<dbReference type="SMART" id="SM00369">
    <property type="entry name" value="LRR_TYP"/>
    <property type="match status" value="5"/>
</dbReference>
<evidence type="ECO:0000256" key="3">
    <source>
        <dbReference type="ARBA" id="ARBA00022475"/>
    </source>
</evidence>
<accession>A0A484GXQ3</accession>
<keyword evidence="2" id="KW-0813">Transport</keyword>
<proteinExistence type="predicted"/>
<dbReference type="Gene3D" id="3.80.10.10">
    <property type="entry name" value="Ribonuclease Inhibitor"/>
    <property type="match status" value="1"/>
</dbReference>
<dbReference type="InterPro" id="IPR032675">
    <property type="entry name" value="LRR_dom_sf"/>
</dbReference>
<evidence type="ECO:0000313" key="17">
    <source>
        <dbReference type="EMBL" id="TEA40388.1"/>
    </source>
</evidence>
<dbReference type="PANTHER" id="PTHR24369">
    <property type="entry name" value="ANTIGEN BSP, PUTATIVE-RELATED"/>
    <property type="match status" value="1"/>
</dbReference>
<evidence type="ECO:0000256" key="1">
    <source>
        <dbReference type="ARBA" id="ARBA00004162"/>
    </source>
</evidence>
<dbReference type="PANTHER" id="PTHR24369:SF175">
    <property type="entry name" value="LEUCINE RICH REPEATS AND TRANSMEMBRANE DOMAINS 2"/>
    <property type="match status" value="1"/>
</dbReference>
<evidence type="ECO:0000256" key="7">
    <source>
        <dbReference type="ARBA" id="ARBA00022737"/>
    </source>
</evidence>
<dbReference type="FunFam" id="3.80.10.10:FF:000015">
    <property type="entry name" value="Leucine rich repeat containing 38"/>
    <property type="match status" value="1"/>
</dbReference>
<dbReference type="GO" id="GO:0005886">
    <property type="term" value="C:plasma membrane"/>
    <property type="evidence" value="ECO:0007669"/>
    <property type="project" value="UniProtKB-SubCell"/>
</dbReference>
<evidence type="ECO:0000256" key="13">
    <source>
        <dbReference type="SAM" id="MobiDB-lite"/>
    </source>
</evidence>
<dbReference type="InterPro" id="IPR003591">
    <property type="entry name" value="Leu-rich_rpt_typical-subtyp"/>
</dbReference>
<dbReference type="InterPro" id="IPR050541">
    <property type="entry name" value="LRR_TM_domain-containing"/>
</dbReference>
<keyword evidence="9" id="KW-0406">Ion transport</keyword>
<dbReference type="InterPro" id="IPR000372">
    <property type="entry name" value="LRRNT"/>
</dbReference>
<evidence type="ECO:0008006" key="19">
    <source>
        <dbReference type="Google" id="ProtNLM"/>
    </source>
</evidence>
<comment type="subcellular location">
    <subcellularLocation>
        <location evidence="1">Cell membrane</location>
        <topology evidence="1">Single-pass membrane protein</topology>
    </subcellularLocation>
</comment>
<evidence type="ECO:0000256" key="2">
    <source>
        <dbReference type="ARBA" id="ARBA00022448"/>
    </source>
</evidence>
<dbReference type="Pfam" id="PF01462">
    <property type="entry name" value="LRRNT"/>
    <property type="match status" value="1"/>
</dbReference>
<keyword evidence="4" id="KW-0433">Leucine-rich repeat</keyword>
<feature type="region of interest" description="Disordered" evidence="13">
    <location>
        <begin position="578"/>
        <end position="620"/>
    </location>
</feature>
<feature type="domain" description="LRRNT" evidence="15">
    <location>
        <begin position="358"/>
        <end position="392"/>
    </location>
</feature>
<comment type="caution">
    <text evidence="17">The sequence shown here is derived from an EMBL/GenBank/DDBJ whole genome shotgun (WGS) entry which is preliminary data.</text>
</comment>
<keyword evidence="10 14" id="KW-0472">Membrane</keyword>
<feature type="region of interest" description="Disordered" evidence="13">
    <location>
        <begin position="174"/>
        <end position="211"/>
    </location>
</feature>
<organism evidence="17 18">
    <name type="scientific">Sousa chinensis</name>
    <name type="common">Indo-pacific humpbacked dolphin</name>
    <name type="synonym">Steno chinensis</name>
    <dbReference type="NCBI Taxonomy" id="103600"/>
    <lineage>
        <taxon>Eukaryota</taxon>
        <taxon>Metazoa</taxon>
        <taxon>Chordata</taxon>
        <taxon>Craniata</taxon>
        <taxon>Vertebrata</taxon>
        <taxon>Euteleostomi</taxon>
        <taxon>Mammalia</taxon>
        <taxon>Eutheria</taxon>
        <taxon>Laurasiatheria</taxon>
        <taxon>Artiodactyla</taxon>
        <taxon>Whippomorpha</taxon>
        <taxon>Cetacea</taxon>
        <taxon>Odontoceti</taxon>
        <taxon>Delphinidae</taxon>
        <taxon>Sousa</taxon>
    </lineage>
</organism>
<dbReference type="SUPFAM" id="SSF52058">
    <property type="entry name" value="L domain-like"/>
    <property type="match status" value="1"/>
</dbReference>
<dbReference type="InterPro" id="IPR001611">
    <property type="entry name" value="Leu-rich_rpt"/>
</dbReference>
<dbReference type="EMBL" id="QWLN02003081">
    <property type="protein sequence ID" value="TEA40388.1"/>
    <property type="molecule type" value="Genomic_DNA"/>
</dbReference>
<evidence type="ECO:0000256" key="12">
    <source>
        <dbReference type="ARBA" id="ARBA00023303"/>
    </source>
</evidence>
<sequence length="690" mass="73479">MRVPASGAERQQKDEERPVGVKCCTNARVQPSPCSRSLHVQAGQQSRLQAPEAAAADLRVLAGERSVGLFQGSGPRLMERVDGVLSDGGLGGCVRAQPTVTAICRPPGLWRSWAHGARRLLGSAPRAPRIKAAVGGEREAAAWGPRVQRGHRAGEAAGPSLSVRHLALGWRQGARSPLSRPCDGPLAAPGREWEQGRSPGKGEAPSPLGKRSRSLRCSLALSLPLCPDGSGCSTSPCADEVYPRPAGGRRQSTAAHPPGDRGGQAGGFPVARAGPGPHPRANGRPYAGPGLGLLGGHGLTERTSGFSLPRGAGPDSRAATMLAPGSGPELSTWFAPLWRQISWLTCWIALCTAEAAPACPLPCTCDGHGLQVDCSGRGLAALPADLPAATRSLLLLNNRLSSLPARAFAGLSGLQRLDLSNNFLDGLPRAAFGGLANLTELQLRNNSLRALDPELLRPLARLRHLDLALNGLARLPPGLFDGLPALRSLFLRANRLQSLDRRTFEPLASLQLLQVGDNPWECDCHLRDFKHWLEWFSYRGGRLDQLACTLPKELRGKDMRVVPMEMFNYCSQLEDQSSSAGLEVPGPPCTKASPEPPKPKPGPEPEPEPSTACPQKQRPRPVSVRRAVGTVIIAGVLCGVVCIMMVVAAAYGCIYASLMAKYHRELRKRQPLMGDAEGEHEDRKQVSSVA</sequence>
<keyword evidence="11" id="KW-1015">Disulfide bond</keyword>
<evidence type="ECO:0000256" key="9">
    <source>
        <dbReference type="ARBA" id="ARBA00023065"/>
    </source>
</evidence>
<keyword evidence="8 14" id="KW-1133">Transmembrane helix</keyword>
<feature type="region of interest" description="Disordered" evidence="13">
    <location>
        <begin position="138"/>
        <end position="158"/>
    </location>
</feature>
<dbReference type="SMART" id="SM00082">
    <property type="entry name" value="LRRCT"/>
    <property type="match status" value="1"/>
</dbReference>
<keyword evidence="6" id="KW-0732">Signal</keyword>
<dbReference type="SMART" id="SM00013">
    <property type="entry name" value="LRRNT"/>
    <property type="match status" value="1"/>
</dbReference>
<evidence type="ECO:0000259" key="16">
    <source>
        <dbReference type="SMART" id="SM00082"/>
    </source>
</evidence>
<feature type="region of interest" description="Disordered" evidence="13">
    <location>
        <begin position="243"/>
        <end position="288"/>
    </location>
</feature>